<proteinExistence type="predicted"/>
<dbReference type="GO" id="GO:0005737">
    <property type="term" value="C:cytoplasm"/>
    <property type="evidence" value="ECO:0007669"/>
    <property type="project" value="TreeGrafter"/>
</dbReference>
<accession>A0A9P9BNN2</accession>
<dbReference type="InterPro" id="IPR052594">
    <property type="entry name" value="J_domain-containing_protein"/>
</dbReference>
<evidence type="ECO:0000313" key="4">
    <source>
        <dbReference type="Proteomes" id="UP000756346"/>
    </source>
</evidence>
<dbReference type="AlphaFoldDB" id="A0A9P9BNN2"/>
<reference evidence="3" key="1">
    <citation type="journal article" date="2021" name="Nat. Commun.">
        <title>Genetic determinants of endophytism in the Arabidopsis root mycobiome.</title>
        <authorList>
            <person name="Mesny F."/>
            <person name="Miyauchi S."/>
            <person name="Thiergart T."/>
            <person name="Pickel B."/>
            <person name="Atanasova L."/>
            <person name="Karlsson M."/>
            <person name="Huettel B."/>
            <person name="Barry K.W."/>
            <person name="Haridas S."/>
            <person name="Chen C."/>
            <person name="Bauer D."/>
            <person name="Andreopoulos W."/>
            <person name="Pangilinan J."/>
            <person name="LaButti K."/>
            <person name="Riley R."/>
            <person name="Lipzen A."/>
            <person name="Clum A."/>
            <person name="Drula E."/>
            <person name="Henrissat B."/>
            <person name="Kohler A."/>
            <person name="Grigoriev I.V."/>
            <person name="Martin F.M."/>
            <person name="Hacquard S."/>
        </authorList>
    </citation>
    <scope>NUCLEOTIDE SEQUENCE</scope>
    <source>
        <strain evidence="3">MPI-CAGE-CH-0230</strain>
    </source>
</reference>
<feature type="domain" description="J" evidence="2">
    <location>
        <begin position="16"/>
        <end position="83"/>
    </location>
</feature>
<dbReference type="OrthoDB" id="110024at2759"/>
<dbReference type="SUPFAM" id="SSF46565">
    <property type="entry name" value="Chaperone J-domain"/>
    <property type="match status" value="1"/>
</dbReference>
<comment type="caution">
    <text evidence="3">The sequence shown here is derived from an EMBL/GenBank/DDBJ whole genome shotgun (WGS) entry which is preliminary data.</text>
</comment>
<dbReference type="SMART" id="SM00271">
    <property type="entry name" value="DnaJ"/>
    <property type="match status" value="1"/>
</dbReference>
<dbReference type="Pfam" id="PF00226">
    <property type="entry name" value="DnaJ"/>
    <property type="match status" value="1"/>
</dbReference>
<organism evidence="3 4">
    <name type="scientific">Microdochium trichocladiopsis</name>
    <dbReference type="NCBI Taxonomy" id="1682393"/>
    <lineage>
        <taxon>Eukaryota</taxon>
        <taxon>Fungi</taxon>
        <taxon>Dikarya</taxon>
        <taxon>Ascomycota</taxon>
        <taxon>Pezizomycotina</taxon>
        <taxon>Sordariomycetes</taxon>
        <taxon>Xylariomycetidae</taxon>
        <taxon>Xylariales</taxon>
        <taxon>Microdochiaceae</taxon>
        <taxon>Microdochium</taxon>
    </lineage>
</organism>
<dbReference type="Gene3D" id="1.10.287.110">
    <property type="entry name" value="DnaJ domain"/>
    <property type="match status" value="1"/>
</dbReference>
<dbReference type="InterPro" id="IPR018253">
    <property type="entry name" value="DnaJ_domain_CS"/>
</dbReference>
<dbReference type="CDD" id="cd06257">
    <property type="entry name" value="DnaJ"/>
    <property type="match status" value="1"/>
</dbReference>
<dbReference type="PRINTS" id="PR00625">
    <property type="entry name" value="JDOMAIN"/>
</dbReference>
<dbReference type="EMBL" id="JAGTJQ010000007">
    <property type="protein sequence ID" value="KAH7027911.1"/>
    <property type="molecule type" value="Genomic_DNA"/>
</dbReference>
<protein>
    <submittedName>
        <fullName evidence="3">DnaJ domain-containing protein</fullName>
    </submittedName>
</protein>
<keyword evidence="4" id="KW-1185">Reference proteome</keyword>
<dbReference type="RefSeq" id="XP_046010710.1">
    <property type="nucleotide sequence ID" value="XM_046157005.1"/>
</dbReference>
<dbReference type="InterPro" id="IPR001623">
    <property type="entry name" value="DnaJ_domain"/>
</dbReference>
<dbReference type="GO" id="GO:0031072">
    <property type="term" value="F:heat shock protein binding"/>
    <property type="evidence" value="ECO:0007669"/>
    <property type="project" value="TreeGrafter"/>
</dbReference>
<evidence type="ECO:0000313" key="3">
    <source>
        <dbReference type="EMBL" id="KAH7027911.1"/>
    </source>
</evidence>
<dbReference type="Proteomes" id="UP000756346">
    <property type="component" value="Unassembled WGS sequence"/>
</dbReference>
<dbReference type="InterPro" id="IPR036869">
    <property type="entry name" value="J_dom_sf"/>
</dbReference>
<dbReference type="PANTHER" id="PTHR44144:SF1">
    <property type="entry name" value="DNAJ HOMOLOG SUBFAMILY C MEMBER 9"/>
    <property type="match status" value="1"/>
</dbReference>
<dbReference type="GO" id="GO:0005634">
    <property type="term" value="C:nucleus"/>
    <property type="evidence" value="ECO:0007669"/>
    <property type="project" value="TreeGrafter"/>
</dbReference>
<feature type="region of interest" description="Disordered" evidence="1">
    <location>
        <begin position="1"/>
        <end position="21"/>
    </location>
</feature>
<dbReference type="PANTHER" id="PTHR44144">
    <property type="entry name" value="DNAJ HOMOLOG SUBFAMILY C MEMBER 9"/>
    <property type="match status" value="1"/>
</dbReference>
<dbReference type="GeneID" id="70186551"/>
<gene>
    <name evidence="3" type="ORF">B0I36DRAFT_351376</name>
</gene>
<evidence type="ECO:0000259" key="2">
    <source>
        <dbReference type="PROSITE" id="PS50076"/>
    </source>
</evidence>
<dbReference type="FunFam" id="1.10.287.110:FF:000110">
    <property type="entry name" value="DnaJ domain protein (AFU_orthologue AFUA_2G13210)"/>
    <property type="match status" value="1"/>
</dbReference>
<dbReference type="Pfam" id="PF23302">
    <property type="entry name" value="HTH_DNAJC9"/>
    <property type="match status" value="1"/>
</dbReference>
<dbReference type="PROSITE" id="PS00636">
    <property type="entry name" value="DNAJ_1"/>
    <property type="match status" value="1"/>
</dbReference>
<name>A0A9P9BNN2_9PEZI</name>
<evidence type="ECO:0000256" key="1">
    <source>
        <dbReference type="SAM" id="MobiDB-lite"/>
    </source>
</evidence>
<sequence>MSSPEDLLEGEPPVIDPYEVLGLDRDASPDKVKTAYRKAALKHHPDKVPVAERDEAHQKFQSIALAYAILSDAARRKRYDETGSTSESIVDSDGFSWSDYYREQFKDAVSEDAIDKFAKIYKRSDEEKDDILVAYEKFEGDMDAIYETVMLSNVLEDDDRFRAIIDEAITNKDVPAFKKYTKESKKSKEARIKAARDEGDEAEEYAKELGVHDKLFGNKKDAGKKGKSKKSSEADLLALIQGNQKSRQQAQNDFLDNIAAKYAAPAKKGGKGKKRVADEDDISEEAFQAAAAKLKKGRK</sequence>
<dbReference type="InterPro" id="IPR056453">
    <property type="entry name" value="HTH_DNAJC9"/>
</dbReference>
<dbReference type="PROSITE" id="PS50076">
    <property type="entry name" value="DNAJ_2"/>
    <property type="match status" value="1"/>
</dbReference>